<reference evidence="3" key="1">
    <citation type="journal article" date="2019" name="Nat. Commun.">
        <title>The genome of broomcorn millet.</title>
        <authorList>
            <person name="Zou C."/>
            <person name="Miki D."/>
            <person name="Li D."/>
            <person name="Tang Q."/>
            <person name="Xiao L."/>
            <person name="Rajput S."/>
            <person name="Deng P."/>
            <person name="Jia W."/>
            <person name="Huang R."/>
            <person name="Zhang M."/>
            <person name="Sun Y."/>
            <person name="Hu J."/>
            <person name="Fu X."/>
            <person name="Schnable P.S."/>
            <person name="Li F."/>
            <person name="Zhang H."/>
            <person name="Feng B."/>
            <person name="Zhu X."/>
            <person name="Liu R."/>
            <person name="Schnable J.C."/>
            <person name="Zhu J.-K."/>
            <person name="Zhang H."/>
        </authorList>
    </citation>
    <scope>NUCLEOTIDE SEQUENCE [LARGE SCALE GENOMIC DNA]</scope>
</reference>
<name>A0A3L6SZV7_PANMI</name>
<evidence type="ECO:0000313" key="3">
    <source>
        <dbReference type="Proteomes" id="UP000275267"/>
    </source>
</evidence>
<evidence type="ECO:0000313" key="2">
    <source>
        <dbReference type="EMBL" id="RLN30019.1"/>
    </source>
</evidence>
<proteinExistence type="predicted"/>
<dbReference type="AlphaFoldDB" id="A0A3L6SZV7"/>
<sequence length="271" mass="30295">MEIDEDDAPYLNLHSDHECQAYGILKRQSFGHTKSFDPELPTKIVACHHSLDKRRWLQNFKVTGPIECTSLITRIASSIGALEENNVSFIEGDRVFIDEAYLVQGHILKKGSNDSLIFSSLGYANEIRCQKRGAQGAVPSLARRTTSSRDFGSITQQLGELRVQATHIEDALHQHIENNQACQQYTGEKIHAMEQRSYNSRRSGGLITVGEGLTLTNSSEPETSLGEDPHREGGRPEDTKVVTSYTGVVLEYAESFGYAHAPRYCRVGRRR</sequence>
<evidence type="ECO:0000256" key="1">
    <source>
        <dbReference type="SAM" id="MobiDB-lite"/>
    </source>
</evidence>
<protein>
    <submittedName>
        <fullName evidence="2">Uncharacterized protein</fullName>
    </submittedName>
</protein>
<accession>A0A3L6SZV7</accession>
<gene>
    <name evidence="2" type="ORF">C2845_PM05G20320</name>
</gene>
<comment type="caution">
    <text evidence="2">The sequence shown here is derived from an EMBL/GenBank/DDBJ whole genome shotgun (WGS) entry which is preliminary data.</text>
</comment>
<dbReference type="Proteomes" id="UP000275267">
    <property type="component" value="Unassembled WGS sequence"/>
</dbReference>
<keyword evidence="3" id="KW-1185">Reference proteome</keyword>
<organism evidence="2 3">
    <name type="scientific">Panicum miliaceum</name>
    <name type="common">Proso millet</name>
    <name type="synonym">Broomcorn millet</name>
    <dbReference type="NCBI Taxonomy" id="4540"/>
    <lineage>
        <taxon>Eukaryota</taxon>
        <taxon>Viridiplantae</taxon>
        <taxon>Streptophyta</taxon>
        <taxon>Embryophyta</taxon>
        <taxon>Tracheophyta</taxon>
        <taxon>Spermatophyta</taxon>
        <taxon>Magnoliopsida</taxon>
        <taxon>Liliopsida</taxon>
        <taxon>Poales</taxon>
        <taxon>Poaceae</taxon>
        <taxon>PACMAD clade</taxon>
        <taxon>Panicoideae</taxon>
        <taxon>Panicodae</taxon>
        <taxon>Paniceae</taxon>
        <taxon>Panicinae</taxon>
        <taxon>Panicum</taxon>
        <taxon>Panicum sect. Panicum</taxon>
    </lineage>
</organism>
<dbReference type="EMBL" id="PQIB02000003">
    <property type="protein sequence ID" value="RLN30019.1"/>
    <property type="molecule type" value="Genomic_DNA"/>
</dbReference>
<feature type="compositionally biased region" description="Basic and acidic residues" evidence="1">
    <location>
        <begin position="227"/>
        <end position="239"/>
    </location>
</feature>
<feature type="region of interest" description="Disordered" evidence="1">
    <location>
        <begin position="212"/>
        <end position="239"/>
    </location>
</feature>